<dbReference type="GO" id="GO:0005634">
    <property type="term" value="C:nucleus"/>
    <property type="evidence" value="ECO:0007669"/>
    <property type="project" value="UniProtKB-ARBA"/>
</dbReference>
<evidence type="ECO:0000256" key="2">
    <source>
        <dbReference type="ARBA" id="ARBA00022737"/>
    </source>
</evidence>
<dbReference type="Proteomes" id="UP000046393">
    <property type="component" value="Unplaced"/>
</dbReference>
<evidence type="ECO:0000259" key="8">
    <source>
        <dbReference type="Pfam" id="PF18253"/>
    </source>
</evidence>
<comment type="subunit">
    <text evidence="5">Homotetramer. Interacts with Hsc70 as well as DNAJ homologs and Hsp90.</text>
</comment>
<dbReference type="SMART" id="SM00028">
    <property type="entry name" value="TPR"/>
    <property type="match status" value="3"/>
</dbReference>
<evidence type="ECO:0000256" key="5">
    <source>
        <dbReference type="ARBA" id="ARBA00064040"/>
    </source>
</evidence>
<dbReference type="PANTHER" id="PTHR45883">
    <property type="entry name" value="HSC70-INTERACTING PROTEIN"/>
    <property type="match status" value="1"/>
</dbReference>
<dbReference type="Gene3D" id="6.10.250.3420">
    <property type="match status" value="1"/>
</dbReference>
<feature type="compositionally biased region" description="Basic and acidic residues" evidence="7">
    <location>
        <begin position="55"/>
        <end position="65"/>
    </location>
</feature>
<dbReference type="CDD" id="cd14438">
    <property type="entry name" value="Hip_N"/>
    <property type="match status" value="1"/>
</dbReference>
<keyword evidence="2" id="KW-0677">Repeat</keyword>
<accession>A0A0N5A8B5</accession>
<dbReference type="AlphaFoldDB" id="A0A0N5A8B5"/>
<evidence type="ECO:0000256" key="1">
    <source>
        <dbReference type="ARBA" id="ARBA00009015"/>
    </source>
</evidence>
<dbReference type="InterPro" id="IPR011990">
    <property type="entry name" value="TPR-like_helical_dom_sf"/>
</dbReference>
<keyword evidence="9" id="KW-1185">Reference proteome</keyword>
<feature type="region of interest" description="Disordered" evidence="7">
    <location>
        <begin position="40"/>
        <end position="111"/>
    </location>
</feature>
<dbReference type="WBParaSite" id="SMUV_0000030701-mRNA-1">
    <property type="protein sequence ID" value="SMUV_0000030701-mRNA-1"/>
    <property type="gene ID" value="SMUV_0000030701"/>
</dbReference>
<dbReference type="FunFam" id="6.10.250.3420:FF:000001">
    <property type="entry name" value="Hsc70-interacting protein-like protein"/>
    <property type="match status" value="1"/>
</dbReference>
<dbReference type="FunFam" id="1.25.40.10:FF:000112">
    <property type="entry name" value="FAM10 family protein"/>
    <property type="match status" value="1"/>
</dbReference>
<dbReference type="InterPro" id="IPR019734">
    <property type="entry name" value="TPR_rpt"/>
</dbReference>
<proteinExistence type="inferred from homology"/>
<organism evidence="9 10">
    <name type="scientific">Syphacia muris</name>
    <dbReference type="NCBI Taxonomy" id="451379"/>
    <lineage>
        <taxon>Eukaryota</taxon>
        <taxon>Metazoa</taxon>
        <taxon>Ecdysozoa</taxon>
        <taxon>Nematoda</taxon>
        <taxon>Chromadorea</taxon>
        <taxon>Rhabditida</taxon>
        <taxon>Spirurina</taxon>
        <taxon>Oxyuridomorpha</taxon>
        <taxon>Oxyuroidea</taxon>
        <taxon>Oxyuridae</taxon>
        <taxon>Syphacia</taxon>
    </lineage>
</organism>
<evidence type="ECO:0000256" key="6">
    <source>
        <dbReference type="PROSITE-ProRule" id="PRU00339"/>
    </source>
</evidence>
<feature type="repeat" description="TPR" evidence="6">
    <location>
        <begin position="157"/>
        <end position="190"/>
    </location>
</feature>
<name>A0A0N5A8B5_9BILA</name>
<comment type="similarity">
    <text evidence="1">Belongs to the FAM10 family.</text>
</comment>
<dbReference type="GO" id="GO:0046983">
    <property type="term" value="F:protein dimerization activity"/>
    <property type="evidence" value="ECO:0007669"/>
    <property type="project" value="InterPro"/>
</dbReference>
<dbReference type="GO" id="GO:1902494">
    <property type="term" value="C:catalytic complex"/>
    <property type="evidence" value="ECO:0007669"/>
    <property type="project" value="UniProtKB-ARBA"/>
</dbReference>
<sequence>MDLETQTKLLKQFVELCKKNPSILYQPNFAFYREYLESLGAKLPPPTSKGDTSSPEDRNASHDKTEEYEEKEEELPELELDMSGVIESEKDEPLPMGDPDKEPSEEDLEKASEYRNMAVSAFSEGLCLAVYVDVTSGDFNKAVENYTEAIKLNPKSAMIYAKRASALLKLNKPSGAIRDCDKALALNPDSAAAYKFRGRANRLLGKFLEAYQDLATACKLDYDDTANEWMKEVEPNVS</sequence>
<dbReference type="STRING" id="451379.A0A0N5A8B5"/>
<evidence type="ECO:0000256" key="7">
    <source>
        <dbReference type="SAM" id="MobiDB-lite"/>
    </source>
</evidence>
<dbReference type="GO" id="GO:0030544">
    <property type="term" value="F:Hsp70 protein binding"/>
    <property type="evidence" value="ECO:0007669"/>
    <property type="project" value="TreeGrafter"/>
</dbReference>
<feature type="domain" description="Hsp70-interacting protein N-terminal" evidence="8">
    <location>
        <begin position="6"/>
        <end position="44"/>
    </location>
</feature>
<dbReference type="SUPFAM" id="SSF48452">
    <property type="entry name" value="TPR-like"/>
    <property type="match status" value="1"/>
</dbReference>
<evidence type="ECO:0000313" key="9">
    <source>
        <dbReference type="Proteomes" id="UP000046393"/>
    </source>
</evidence>
<comment type="function">
    <text evidence="4">One HIP oligomer binds the ATPase domains of at least two HSC70 molecules dependent on activation of the HSC70 ATPase by HSP40. Stabilizes the ADP state of HSC70 that has a high affinity for substrate protein. Through its own chaperone activity, it may contribute to the interaction of HSC70 with various target proteins.</text>
</comment>
<keyword evidence="3 6" id="KW-0802">TPR repeat</keyword>
<evidence type="ECO:0000256" key="4">
    <source>
        <dbReference type="ARBA" id="ARBA00037033"/>
    </source>
</evidence>
<dbReference type="InterPro" id="IPR034649">
    <property type="entry name" value="Hip_N"/>
</dbReference>
<dbReference type="Pfam" id="PF18253">
    <property type="entry name" value="HipN"/>
    <property type="match status" value="1"/>
</dbReference>
<feature type="compositionally biased region" description="Acidic residues" evidence="7">
    <location>
        <begin position="66"/>
        <end position="80"/>
    </location>
</feature>
<dbReference type="PANTHER" id="PTHR45883:SF2">
    <property type="entry name" value="HSC70-INTERACTING PROTEIN"/>
    <property type="match status" value="1"/>
</dbReference>
<evidence type="ECO:0000313" key="10">
    <source>
        <dbReference type="WBParaSite" id="SMUV_0000030701-mRNA-1"/>
    </source>
</evidence>
<dbReference type="PROSITE" id="PS50005">
    <property type="entry name" value="TPR"/>
    <property type="match status" value="2"/>
</dbReference>
<feature type="compositionally biased region" description="Basic and acidic residues" evidence="7">
    <location>
        <begin position="87"/>
        <end position="102"/>
    </location>
</feature>
<dbReference type="Pfam" id="PF13414">
    <property type="entry name" value="TPR_11"/>
    <property type="match status" value="1"/>
</dbReference>
<dbReference type="Gene3D" id="1.25.40.10">
    <property type="entry name" value="Tetratricopeptide repeat domain"/>
    <property type="match status" value="1"/>
</dbReference>
<reference evidence="10" key="1">
    <citation type="submission" date="2017-02" db="UniProtKB">
        <authorList>
            <consortium name="WormBaseParasite"/>
        </authorList>
    </citation>
    <scope>IDENTIFICATION</scope>
</reference>
<evidence type="ECO:0000256" key="3">
    <source>
        <dbReference type="ARBA" id="ARBA00022803"/>
    </source>
</evidence>
<protein>
    <submittedName>
        <fullName evidence="10">TPR_REGION domain-containing protein</fullName>
    </submittedName>
</protein>
<feature type="repeat" description="TPR" evidence="6">
    <location>
        <begin position="123"/>
        <end position="156"/>
    </location>
</feature>